<dbReference type="Proteomes" id="UP001500266">
    <property type="component" value="Unassembled WGS sequence"/>
</dbReference>
<feature type="compositionally biased region" description="Low complexity" evidence="1">
    <location>
        <begin position="71"/>
        <end position="81"/>
    </location>
</feature>
<feature type="region of interest" description="Disordered" evidence="1">
    <location>
        <begin position="1"/>
        <end position="20"/>
    </location>
</feature>
<sequence length="108" mass="11214">MVSTLRVGGRPTRGGAAEHGFTAGSAAFARLREVDVAQPSMRITVDAAMRARDVSRPVPDDGGPADPPNRAASAGGAAEAPDAAKRSRASKNERRRLGKRGGVARKPR</sequence>
<evidence type="ECO:0000313" key="2">
    <source>
        <dbReference type="EMBL" id="GAA4141707.1"/>
    </source>
</evidence>
<dbReference type="EMBL" id="BAABDO010000038">
    <property type="protein sequence ID" value="GAA4141707.1"/>
    <property type="molecule type" value="Genomic_DNA"/>
</dbReference>
<name>A0ABP7YV06_9ACTN</name>
<accession>A0ABP7YV06</accession>
<organism evidence="2 3">
    <name type="scientific">Actinomadura keratinilytica</name>
    <dbReference type="NCBI Taxonomy" id="547461"/>
    <lineage>
        <taxon>Bacteria</taxon>
        <taxon>Bacillati</taxon>
        <taxon>Actinomycetota</taxon>
        <taxon>Actinomycetes</taxon>
        <taxon>Streptosporangiales</taxon>
        <taxon>Thermomonosporaceae</taxon>
        <taxon>Actinomadura</taxon>
    </lineage>
</organism>
<proteinExistence type="predicted"/>
<feature type="compositionally biased region" description="Basic and acidic residues" evidence="1">
    <location>
        <begin position="49"/>
        <end position="59"/>
    </location>
</feature>
<evidence type="ECO:0000313" key="3">
    <source>
        <dbReference type="Proteomes" id="UP001500266"/>
    </source>
</evidence>
<comment type="caution">
    <text evidence="2">The sequence shown here is derived from an EMBL/GenBank/DDBJ whole genome shotgun (WGS) entry which is preliminary data.</text>
</comment>
<feature type="region of interest" description="Disordered" evidence="1">
    <location>
        <begin position="43"/>
        <end position="108"/>
    </location>
</feature>
<evidence type="ECO:0000256" key="1">
    <source>
        <dbReference type="SAM" id="MobiDB-lite"/>
    </source>
</evidence>
<gene>
    <name evidence="2" type="ORF">GCM10022416_29970</name>
</gene>
<feature type="compositionally biased region" description="Basic residues" evidence="1">
    <location>
        <begin position="86"/>
        <end position="108"/>
    </location>
</feature>
<keyword evidence="3" id="KW-1185">Reference proteome</keyword>
<reference evidence="3" key="1">
    <citation type="journal article" date="2019" name="Int. J. Syst. Evol. Microbiol.">
        <title>The Global Catalogue of Microorganisms (GCM) 10K type strain sequencing project: providing services to taxonomists for standard genome sequencing and annotation.</title>
        <authorList>
            <consortium name="The Broad Institute Genomics Platform"/>
            <consortium name="The Broad Institute Genome Sequencing Center for Infectious Disease"/>
            <person name="Wu L."/>
            <person name="Ma J."/>
        </authorList>
    </citation>
    <scope>NUCLEOTIDE SEQUENCE [LARGE SCALE GENOMIC DNA]</scope>
    <source>
        <strain evidence="3">JCM 17316</strain>
    </source>
</reference>
<protein>
    <submittedName>
        <fullName evidence="2">Uncharacterized protein</fullName>
    </submittedName>
</protein>